<comment type="caution">
    <text evidence="1">The sequence shown here is derived from an EMBL/GenBank/DDBJ whole genome shotgun (WGS) entry which is preliminary data.</text>
</comment>
<protein>
    <submittedName>
        <fullName evidence="1">Uncharacterized protein</fullName>
    </submittedName>
</protein>
<reference evidence="1 2" key="1">
    <citation type="submission" date="2016-02" db="EMBL/GenBank/DDBJ databases">
        <title>Genome sequence of Moorella mulderi DSM 14980.</title>
        <authorList>
            <person name="Poehlein A."/>
            <person name="Daniel R."/>
        </authorList>
    </citation>
    <scope>NUCLEOTIDE SEQUENCE [LARGE SCALE GENOMIC DNA]</scope>
    <source>
        <strain evidence="1 2">DSM 14980</strain>
    </source>
</reference>
<dbReference type="AlphaFoldDB" id="A0A151B1I4"/>
<dbReference type="EMBL" id="LTBC01000001">
    <property type="protein sequence ID" value="KYH33774.1"/>
    <property type="molecule type" value="Genomic_DNA"/>
</dbReference>
<proteinExistence type="predicted"/>
<evidence type="ECO:0000313" key="1">
    <source>
        <dbReference type="EMBL" id="KYH33774.1"/>
    </source>
</evidence>
<gene>
    <name evidence="1" type="ORF">MOMUL_04840</name>
</gene>
<name>A0A151B1I4_9FIRM</name>
<accession>A0A151B1I4</accession>
<dbReference type="Proteomes" id="UP000075670">
    <property type="component" value="Unassembled WGS sequence"/>
</dbReference>
<evidence type="ECO:0000313" key="2">
    <source>
        <dbReference type="Proteomes" id="UP000075670"/>
    </source>
</evidence>
<keyword evidence="2" id="KW-1185">Reference proteome</keyword>
<organism evidence="1 2">
    <name type="scientific">Moorella mulderi DSM 14980</name>
    <dbReference type="NCBI Taxonomy" id="1122241"/>
    <lineage>
        <taxon>Bacteria</taxon>
        <taxon>Bacillati</taxon>
        <taxon>Bacillota</taxon>
        <taxon>Clostridia</taxon>
        <taxon>Neomoorellales</taxon>
        <taxon>Neomoorellaceae</taxon>
        <taxon>Neomoorella</taxon>
    </lineage>
</organism>
<sequence>MSPPGSSISGGDDYFHAAFLQARQVLLRGTGIGNETVNGAYGANKSQRDAAELAVVCQDNNLAASFDHILFSLRLVDIGRSKAPLDI</sequence>